<dbReference type="AlphaFoldDB" id="A0A0S3RTG3"/>
<dbReference type="EMBL" id="AP015037">
    <property type="protein sequence ID" value="BAT83867.1"/>
    <property type="molecule type" value="Genomic_DNA"/>
</dbReference>
<protein>
    <submittedName>
        <fullName evidence="1">Uncharacterized protein</fullName>
    </submittedName>
</protein>
<keyword evidence="2" id="KW-1185">Reference proteome</keyword>
<evidence type="ECO:0000313" key="2">
    <source>
        <dbReference type="Proteomes" id="UP000291084"/>
    </source>
</evidence>
<dbReference type="Proteomes" id="UP000291084">
    <property type="component" value="Chromosome 4"/>
</dbReference>
<name>A0A0S3RTG3_PHAAN</name>
<reference evidence="1 2" key="1">
    <citation type="journal article" date="2015" name="Sci. Rep.">
        <title>The power of single molecule real-time sequencing technology in the de novo assembly of a eukaryotic genome.</title>
        <authorList>
            <person name="Sakai H."/>
            <person name="Naito K."/>
            <person name="Ogiso-Tanaka E."/>
            <person name="Takahashi Y."/>
            <person name="Iseki K."/>
            <person name="Muto C."/>
            <person name="Satou K."/>
            <person name="Teruya K."/>
            <person name="Shiroma A."/>
            <person name="Shimoji M."/>
            <person name="Hirano T."/>
            <person name="Itoh T."/>
            <person name="Kaga A."/>
            <person name="Tomooka N."/>
        </authorList>
    </citation>
    <scope>NUCLEOTIDE SEQUENCE [LARGE SCALE GENOMIC DNA]</scope>
    <source>
        <strain evidence="2">cv. Shumari</strain>
    </source>
</reference>
<proteinExistence type="predicted"/>
<accession>A0A0S3RTG3</accession>
<sequence length="69" mass="8035">MLTPLKRLFTRNARETASCRVVWGVLTRQTESPAEDLIERKKKVSFFMIHSSSQIEILQLFHSNLSNPF</sequence>
<gene>
    <name evidence="1" type="primary">Vigan.04G110300</name>
    <name evidence="1" type="ORF">VIGAN_04110300</name>
</gene>
<organism evidence="1 2">
    <name type="scientific">Vigna angularis var. angularis</name>
    <dbReference type="NCBI Taxonomy" id="157739"/>
    <lineage>
        <taxon>Eukaryota</taxon>
        <taxon>Viridiplantae</taxon>
        <taxon>Streptophyta</taxon>
        <taxon>Embryophyta</taxon>
        <taxon>Tracheophyta</taxon>
        <taxon>Spermatophyta</taxon>
        <taxon>Magnoliopsida</taxon>
        <taxon>eudicotyledons</taxon>
        <taxon>Gunneridae</taxon>
        <taxon>Pentapetalae</taxon>
        <taxon>rosids</taxon>
        <taxon>fabids</taxon>
        <taxon>Fabales</taxon>
        <taxon>Fabaceae</taxon>
        <taxon>Papilionoideae</taxon>
        <taxon>50 kb inversion clade</taxon>
        <taxon>NPAAA clade</taxon>
        <taxon>indigoferoid/millettioid clade</taxon>
        <taxon>Phaseoleae</taxon>
        <taxon>Vigna</taxon>
    </lineage>
</organism>
<evidence type="ECO:0000313" key="1">
    <source>
        <dbReference type="EMBL" id="BAT83867.1"/>
    </source>
</evidence>